<comment type="similarity">
    <text evidence="1">Belongs to the bacterial solute-binding protein 3 family.</text>
</comment>
<feature type="domain" description="Solute-binding protein family 3/N-terminal" evidence="4">
    <location>
        <begin position="42"/>
        <end position="256"/>
    </location>
</feature>
<feature type="chain" id="PRO_5037876168" description="Solute-binding protein family 3/N-terminal domain-containing protein" evidence="3">
    <location>
        <begin position="39"/>
        <end position="257"/>
    </location>
</feature>
<comment type="caution">
    <text evidence="5">The sequence shown here is derived from an EMBL/GenBank/DDBJ whole genome shotgun (WGS) entry which is preliminary data.</text>
</comment>
<protein>
    <recommendedName>
        <fullName evidence="4">Solute-binding protein family 3/N-terminal domain-containing protein</fullName>
    </recommendedName>
</protein>
<keyword evidence="6" id="KW-1185">Reference proteome</keyword>
<organism evidence="5 6">
    <name type="scientific">Cellvibrio polysaccharolyticus</name>
    <dbReference type="NCBI Taxonomy" id="2082724"/>
    <lineage>
        <taxon>Bacteria</taxon>
        <taxon>Pseudomonadati</taxon>
        <taxon>Pseudomonadota</taxon>
        <taxon>Gammaproteobacteria</taxon>
        <taxon>Cellvibrionales</taxon>
        <taxon>Cellvibrionaceae</taxon>
        <taxon>Cellvibrio</taxon>
    </lineage>
</organism>
<gene>
    <name evidence="5" type="ORF">C4F51_13050</name>
</gene>
<dbReference type="SMART" id="SM00062">
    <property type="entry name" value="PBPb"/>
    <property type="match status" value="1"/>
</dbReference>
<dbReference type="RefSeq" id="WP_193910423.1">
    <property type="nucleotide sequence ID" value="NZ_PRDL01000001.1"/>
</dbReference>
<keyword evidence="2 3" id="KW-0732">Signal</keyword>
<dbReference type="AlphaFoldDB" id="A0A928V6L4"/>
<dbReference type="Pfam" id="PF00497">
    <property type="entry name" value="SBP_bac_3"/>
    <property type="match status" value="1"/>
</dbReference>
<proteinExistence type="inferred from homology"/>
<evidence type="ECO:0000256" key="3">
    <source>
        <dbReference type="SAM" id="SignalP"/>
    </source>
</evidence>
<dbReference type="SUPFAM" id="SSF53850">
    <property type="entry name" value="Periplasmic binding protein-like II"/>
    <property type="match status" value="1"/>
</dbReference>
<evidence type="ECO:0000313" key="5">
    <source>
        <dbReference type="EMBL" id="MBE8718115.1"/>
    </source>
</evidence>
<sequence length="257" mass="28775">MKKTNWQSSRRNLHRSLTRGLAPFFMAWVAASASVTQAAENTFSFISLDVAPWASKNPVTGENEGAFVEIVKEVERRLQKEVEITITPLARVERELQAGTRDCTILISLPDELVVKGSVVATHGIGFIARKGVHIREYNDIKPLKLSVIRGGLVNDEFDNDENLHKEFDTDYLMGLRKVARGRLDAIVGAIPTLQYLAEQEGLSDSLEAPFPVLEVPLVFQCSRNSPNLDQMEAIDKILVSIKEDGTLEKIQKQYHF</sequence>
<evidence type="ECO:0000313" key="6">
    <source>
        <dbReference type="Proteomes" id="UP000652567"/>
    </source>
</evidence>
<evidence type="ECO:0000256" key="1">
    <source>
        <dbReference type="ARBA" id="ARBA00010333"/>
    </source>
</evidence>
<accession>A0A928V6L4</accession>
<feature type="signal peptide" evidence="3">
    <location>
        <begin position="1"/>
        <end position="38"/>
    </location>
</feature>
<reference evidence="5" key="1">
    <citation type="submission" date="2018-07" db="EMBL/GenBank/DDBJ databases">
        <title>Genome assembly of strain Ka43.</title>
        <authorList>
            <person name="Kukolya J."/>
            <person name="Nagy I."/>
            <person name="Horvath B."/>
            <person name="Toth A."/>
        </authorList>
    </citation>
    <scope>NUCLEOTIDE SEQUENCE</scope>
    <source>
        <strain evidence="5">KB43</strain>
    </source>
</reference>
<dbReference type="Proteomes" id="UP000652567">
    <property type="component" value="Unassembled WGS sequence"/>
</dbReference>
<evidence type="ECO:0000256" key="2">
    <source>
        <dbReference type="ARBA" id="ARBA00022729"/>
    </source>
</evidence>
<dbReference type="PANTHER" id="PTHR35936">
    <property type="entry name" value="MEMBRANE-BOUND LYTIC MUREIN TRANSGLYCOSYLASE F"/>
    <property type="match status" value="1"/>
</dbReference>
<dbReference type="EMBL" id="PRDL01000001">
    <property type="protein sequence ID" value="MBE8718115.1"/>
    <property type="molecule type" value="Genomic_DNA"/>
</dbReference>
<evidence type="ECO:0000259" key="4">
    <source>
        <dbReference type="SMART" id="SM00062"/>
    </source>
</evidence>
<name>A0A928V6L4_9GAMM</name>
<dbReference type="InterPro" id="IPR001638">
    <property type="entry name" value="Solute-binding_3/MltF_N"/>
</dbReference>
<dbReference type="Gene3D" id="3.40.190.10">
    <property type="entry name" value="Periplasmic binding protein-like II"/>
    <property type="match status" value="2"/>
</dbReference>
<dbReference type="PANTHER" id="PTHR35936:SF17">
    <property type="entry name" value="ARGININE-BINDING EXTRACELLULAR PROTEIN ARTP"/>
    <property type="match status" value="1"/>
</dbReference>